<reference evidence="3" key="1">
    <citation type="submission" date="2016-06" db="UniProtKB">
        <authorList>
            <consortium name="WormBaseParasite"/>
        </authorList>
    </citation>
    <scope>IDENTIFICATION</scope>
</reference>
<keyword evidence="2" id="KW-1185">Reference proteome</keyword>
<dbReference type="AlphaFoldDB" id="A0A183BCR1"/>
<reference evidence="1 2" key="2">
    <citation type="submission" date="2018-11" db="EMBL/GenBank/DDBJ databases">
        <authorList>
            <consortium name="Pathogen Informatics"/>
        </authorList>
    </citation>
    <scope>NUCLEOTIDE SEQUENCE [LARGE SCALE GENOMIC DNA]</scope>
    <source>
        <strain evidence="1 2">Egypt</strain>
    </source>
</reference>
<dbReference type="EMBL" id="UZAN01066933">
    <property type="protein sequence ID" value="VDP94271.1"/>
    <property type="molecule type" value="Genomic_DNA"/>
</dbReference>
<dbReference type="Proteomes" id="UP000272942">
    <property type="component" value="Unassembled WGS sequence"/>
</dbReference>
<evidence type="ECO:0000313" key="2">
    <source>
        <dbReference type="Proteomes" id="UP000272942"/>
    </source>
</evidence>
<proteinExistence type="predicted"/>
<dbReference type="WBParaSite" id="ECPE_0001704001-mRNA-1">
    <property type="protein sequence ID" value="ECPE_0001704001-mRNA-1"/>
    <property type="gene ID" value="ECPE_0001704001"/>
</dbReference>
<sequence length="131" mass="14884">MQRGKQIGLWEEKELDSKAYTKSPHERLLAPGTLLEQSGTQNAIELGDRKIVRRHTDHVRSRPVEGVTVEDSNESWKIRKKRTVTLHKACPVVMSRLRSVSPYVYQNRLTVLFPGNDQSWIAGDVAYLSAA</sequence>
<evidence type="ECO:0000313" key="3">
    <source>
        <dbReference type="WBParaSite" id="ECPE_0001704001-mRNA-1"/>
    </source>
</evidence>
<accession>A0A183BCR1</accession>
<gene>
    <name evidence="1" type="ORF">ECPE_LOCUS16997</name>
</gene>
<name>A0A183BCR1_9TREM</name>
<dbReference type="OrthoDB" id="6263373at2759"/>
<protein>
    <submittedName>
        <fullName evidence="3">Transposase</fullName>
    </submittedName>
</protein>
<organism evidence="3">
    <name type="scientific">Echinostoma caproni</name>
    <dbReference type="NCBI Taxonomy" id="27848"/>
    <lineage>
        <taxon>Eukaryota</taxon>
        <taxon>Metazoa</taxon>
        <taxon>Spiralia</taxon>
        <taxon>Lophotrochozoa</taxon>
        <taxon>Platyhelminthes</taxon>
        <taxon>Trematoda</taxon>
        <taxon>Digenea</taxon>
        <taxon>Plagiorchiida</taxon>
        <taxon>Echinostomata</taxon>
        <taxon>Echinostomatoidea</taxon>
        <taxon>Echinostomatidae</taxon>
        <taxon>Echinostoma</taxon>
    </lineage>
</organism>
<evidence type="ECO:0000313" key="1">
    <source>
        <dbReference type="EMBL" id="VDP94271.1"/>
    </source>
</evidence>